<dbReference type="EMBL" id="JAYRBN010000034">
    <property type="protein sequence ID" value="KAL2748058.1"/>
    <property type="molecule type" value="Genomic_DNA"/>
</dbReference>
<organism evidence="1 2">
    <name type="scientific">Vespula maculifrons</name>
    <name type="common">Eastern yellow jacket</name>
    <name type="synonym">Wasp</name>
    <dbReference type="NCBI Taxonomy" id="7453"/>
    <lineage>
        <taxon>Eukaryota</taxon>
        <taxon>Metazoa</taxon>
        <taxon>Ecdysozoa</taxon>
        <taxon>Arthropoda</taxon>
        <taxon>Hexapoda</taxon>
        <taxon>Insecta</taxon>
        <taxon>Pterygota</taxon>
        <taxon>Neoptera</taxon>
        <taxon>Endopterygota</taxon>
        <taxon>Hymenoptera</taxon>
        <taxon>Apocrita</taxon>
        <taxon>Aculeata</taxon>
        <taxon>Vespoidea</taxon>
        <taxon>Vespidae</taxon>
        <taxon>Vespinae</taxon>
        <taxon>Vespula</taxon>
    </lineage>
</organism>
<accession>A0ABD2CSF3</accession>
<dbReference type="AlphaFoldDB" id="A0ABD2CSF3"/>
<proteinExistence type="predicted"/>
<comment type="caution">
    <text evidence="1">The sequence shown here is derived from an EMBL/GenBank/DDBJ whole genome shotgun (WGS) entry which is preliminary data.</text>
</comment>
<keyword evidence="2" id="KW-1185">Reference proteome</keyword>
<evidence type="ECO:0000313" key="2">
    <source>
        <dbReference type="Proteomes" id="UP001607303"/>
    </source>
</evidence>
<sequence length="107" mass="12175">MHTKVPSNVSHKTEKRNSHGQFVYLFPRKTLVSILIINDEQYHLMKSATNTHIDTKLETEQSKVIDNRTSLVSARFLAKFGSPPINYSTKDCFPFPVVHDLVESSGE</sequence>
<evidence type="ECO:0000313" key="1">
    <source>
        <dbReference type="EMBL" id="KAL2748058.1"/>
    </source>
</evidence>
<dbReference type="Proteomes" id="UP001607303">
    <property type="component" value="Unassembled WGS sequence"/>
</dbReference>
<name>A0ABD2CSF3_VESMC</name>
<protein>
    <submittedName>
        <fullName evidence="1">Uncharacterized protein</fullName>
    </submittedName>
</protein>
<gene>
    <name evidence="1" type="ORF">V1477_003953</name>
</gene>
<reference evidence="1 2" key="1">
    <citation type="journal article" date="2024" name="Ann. Entomol. Soc. Am.">
        <title>Genomic analyses of the southern and eastern yellowjacket wasps (Hymenoptera: Vespidae) reveal evolutionary signatures of social life.</title>
        <authorList>
            <person name="Catto M.A."/>
            <person name="Caine P.B."/>
            <person name="Orr S.E."/>
            <person name="Hunt B.G."/>
            <person name="Goodisman M.A.D."/>
        </authorList>
    </citation>
    <scope>NUCLEOTIDE SEQUENCE [LARGE SCALE GENOMIC DNA]</scope>
    <source>
        <strain evidence="1">232</strain>
        <tissue evidence="1">Head and thorax</tissue>
    </source>
</reference>